<dbReference type="InterPro" id="IPR050660">
    <property type="entry name" value="NEK_Ser/Thr_kinase"/>
</dbReference>
<keyword evidence="12" id="KW-1185">Reference proteome</keyword>
<evidence type="ECO:0000256" key="8">
    <source>
        <dbReference type="ARBA" id="ARBA00048679"/>
    </source>
</evidence>
<dbReference type="PANTHER" id="PTHR43671:SF98">
    <property type="entry name" value="SERINE_THREONINE-PROTEIN KINASE NEK11"/>
    <property type="match status" value="1"/>
</dbReference>
<reference evidence="12" key="1">
    <citation type="journal article" date="2019" name="bioRxiv">
        <title>Genomics, evolutionary history and diagnostics of the Alternaria alternata species group including apple and Asian pear pathotypes.</title>
        <authorList>
            <person name="Armitage A.D."/>
            <person name="Cockerton H.M."/>
            <person name="Sreenivasaprasad S."/>
            <person name="Woodhall J.W."/>
            <person name="Lane C.R."/>
            <person name="Harrison R.J."/>
            <person name="Clarkson J.P."/>
        </authorList>
    </citation>
    <scope>NUCLEOTIDE SEQUENCE [LARGE SCALE GENOMIC DNA]</scope>
    <source>
        <strain evidence="12">RGR 97.0016</strain>
    </source>
</reference>
<dbReference type="AlphaFoldDB" id="A0A4Q4SIX6"/>
<dbReference type="InterPro" id="IPR011009">
    <property type="entry name" value="Kinase-like_dom_sf"/>
</dbReference>
<keyword evidence="5" id="KW-0418">Kinase</keyword>
<evidence type="ECO:0000256" key="1">
    <source>
        <dbReference type="ARBA" id="ARBA00012513"/>
    </source>
</evidence>
<evidence type="ECO:0000313" key="12">
    <source>
        <dbReference type="Proteomes" id="UP000293823"/>
    </source>
</evidence>
<dbReference type="OrthoDB" id="4062651at2759"/>
<accession>A0A4Q4SIX6</accession>
<dbReference type="Gene3D" id="1.10.510.10">
    <property type="entry name" value="Transferase(Phosphotransferase) domain 1"/>
    <property type="match status" value="1"/>
</dbReference>
<dbReference type="PROSITE" id="PS50011">
    <property type="entry name" value="PROTEIN_KINASE_DOM"/>
    <property type="match status" value="1"/>
</dbReference>
<name>A0A4Q4SIX6_9PLEO</name>
<dbReference type="EC" id="2.7.11.1" evidence="1"/>
<keyword evidence="2" id="KW-0723">Serine/threonine-protein kinase</keyword>
<feature type="region of interest" description="Disordered" evidence="9">
    <location>
        <begin position="439"/>
        <end position="458"/>
    </location>
</feature>
<dbReference type="GO" id="GO:0005524">
    <property type="term" value="F:ATP binding"/>
    <property type="evidence" value="ECO:0007669"/>
    <property type="project" value="UniProtKB-KW"/>
</dbReference>
<evidence type="ECO:0000259" key="10">
    <source>
        <dbReference type="PROSITE" id="PS50011"/>
    </source>
</evidence>
<evidence type="ECO:0000256" key="5">
    <source>
        <dbReference type="ARBA" id="ARBA00022777"/>
    </source>
</evidence>
<organism evidence="11 12">
    <name type="scientific">Alternaria arborescens</name>
    <dbReference type="NCBI Taxonomy" id="156630"/>
    <lineage>
        <taxon>Eukaryota</taxon>
        <taxon>Fungi</taxon>
        <taxon>Dikarya</taxon>
        <taxon>Ascomycota</taxon>
        <taxon>Pezizomycotina</taxon>
        <taxon>Dothideomycetes</taxon>
        <taxon>Pleosporomycetidae</taxon>
        <taxon>Pleosporales</taxon>
        <taxon>Pleosporineae</taxon>
        <taxon>Pleosporaceae</taxon>
        <taxon>Alternaria</taxon>
        <taxon>Alternaria sect. Alternaria</taxon>
    </lineage>
</organism>
<feature type="compositionally biased region" description="Polar residues" evidence="9">
    <location>
        <begin position="444"/>
        <end position="455"/>
    </location>
</feature>
<dbReference type="InterPro" id="IPR000719">
    <property type="entry name" value="Prot_kinase_dom"/>
</dbReference>
<dbReference type="CDD" id="cd00180">
    <property type="entry name" value="PKc"/>
    <property type="match status" value="1"/>
</dbReference>
<dbReference type="GO" id="GO:0004674">
    <property type="term" value="F:protein serine/threonine kinase activity"/>
    <property type="evidence" value="ECO:0007669"/>
    <property type="project" value="UniProtKB-KW"/>
</dbReference>
<comment type="caution">
    <text evidence="11">The sequence shown here is derived from an EMBL/GenBank/DDBJ whole genome shotgun (WGS) entry which is preliminary data.</text>
</comment>
<dbReference type="Proteomes" id="UP000293823">
    <property type="component" value="Unassembled WGS sequence"/>
</dbReference>
<dbReference type="SUPFAM" id="SSF56112">
    <property type="entry name" value="Protein kinase-like (PK-like)"/>
    <property type="match status" value="1"/>
</dbReference>
<keyword evidence="3" id="KW-0808">Transferase</keyword>
<sequence>MSSLEDMITVEEFIRLKDKDKFVWAHERDEDGGSTGAKQEQALALPKHVKLKPTAGGTFLPFEAEEKRLGHGRNTKVYKGVFGESGYKRPLAIKVVDCTLEPPVSMEKALREVRIMQRLEHPHVVVYVASYEMTILDQDDEIVEQRLGIAMYPPGTCNLRKALDGISEALRNAPSTNLDTVILNRIRHMFGYFGCLAQALSYIHTKEVRVKHKDIKPENIVIDHFEQPIITDFNISKRYTKEGEEMTTGGKYNTAKYAPPEGFEPQIHCGFYSDVFSLGCVFIEIATILLGGSRRNLKDYFHDKPYYLVMDDVHGWIEHKMPQIKPPPGSALETLLNTSSGDSGKTPRQILLDILPMISRMVKREIKQRPPAKELFEAFEPLYQFTPAACVCRHCKAQCDSLASIANPSTRLAERCDTTLEDTIEEDDVDTHAMETLDKHQPNGKASSSRDQTPPVTAPIALTRRPYQPRPRVVPSPIKRRSTTASVARWEKKDRKILIYEHSSPSGPRVTIGDTSIFNSESCGTIA</sequence>
<evidence type="ECO:0000256" key="6">
    <source>
        <dbReference type="ARBA" id="ARBA00022840"/>
    </source>
</evidence>
<feature type="domain" description="Protein kinase" evidence="10">
    <location>
        <begin position="63"/>
        <end position="383"/>
    </location>
</feature>
<feature type="region of interest" description="Disordered" evidence="9">
    <location>
        <begin position="468"/>
        <end position="487"/>
    </location>
</feature>
<evidence type="ECO:0000256" key="9">
    <source>
        <dbReference type="SAM" id="MobiDB-lite"/>
    </source>
</evidence>
<protein>
    <recommendedName>
        <fullName evidence="1">non-specific serine/threonine protein kinase</fullName>
        <ecNumber evidence="1">2.7.11.1</ecNumber>
    </recommendedName>
</protein>
<comment type="catalytic activity">
    <reaction evidence="7">
        <text>L-threonyl-[protein] + ATP = O-phospho-L-threonyl-[protein] + ADP + H(+)</text>
        <dbReference type="Rhea" id="RHEA:46608"/>
        <dbReference type="Rhea" id="RHEA-COMP:11060"/>
        <dbReference type="Rhea" id="RHEA-COMP:11605"/>
        <dbReference type="ChEBI" id="CHEBI:15378"/>
        <dbReference type="ChEBI" id="CHEBI:30013"/>
        <dbReference type="ChEBI" id="CHEBI:30616"/>
        <dbReference type="ChEBI" id="CHEBI:61977"/>
        <dbReference type="ChEBI" id="CHEBI:456216"/>
        <dbReference type="EC" id="2.7.11.1"/>
    </reaction>
</comment>
<dbReference type="PANTHER" id="PTHR43671">
    <property type="entry name" value="SERINE/THREONINE-PROTEIN KINASE NEK"/>
    <property type="match status" value="1"/>
</dbReference>
<keyword evidence="6" id="KW-0067">ATP-binding</keyword>
<dbReference type="PROSITE" id="PS00108">
    <property type="entry name" value="PROTEIN_KINASE_ST"/>
    <property type="match status" value="1"/>
</dbReference>
<dbReference type="Gene3D" id="3.30.200.20">
    <property type="entry name" value="Phosphorylase Kinase, domain 1"/>
    <property type="match status" value="1"/>
</dbReference>
<evidence type="ECO:0000256" key="2">
    <source>
        <dbReference type="ARBA" id="ARBA00022527"/>
    </source>
</evidence>
<keyword evidence="4" id="KW-0547">Nucleotide-binding</keyword>
<evidence type="ECO:0000256" key="3">
    <source>
        <dbReference type="ARBA" id="ARBA00022679"/>
    </source>
</evidence>
<dbReference type="Pfam" id="PF00069">
    <property type="entry name" value="Pkinase"/>
    <property type="match status" value="1"/>
</dbReference>
<dbReference type="GO" id="GO:0005634">
    <property type="term" value="C:nucleus"/>
    <property type="evidence" value="ECO:0007669"/>
    <property type="project" value="TreeGrafter"/>
</dbReference>
<evidence type="ECO:0000256" key="7">
    <source>
        <dbReference type="ARBA" id="ARBA00047899"/>
    </source>
</evidence>
<dbReference type="SMART" id="SM00220">
    <property type="entry name" value="S_TKc"/>
    <property type="match status" value="1"/>
</dbReference>
<dbReference type="InterPro" id="IPR008271">
    <property type="entry name" value="Ser/Thr_kinase_AS"/>
</dbReference>
<proteinExistence type="predicted"/>
<evidence type="ECO:0000256" key="4">
    <source>
        <dbReference type="ARBA" id="ARBA00022741"/>
    </source>
</evidence>
<gene>
    <name evidence="11" type="ORF">AA0113_g3411</name>
</gene>
<dbReference type="EMBL" id="PEJP01000011">
    <property type="protein sequence ID" value="RYO70023.1"/>
    <property type="molecule type" value="Genomic_DNA"/>
</dbReference>
<evidence type="ECO:0000313" key="11">
    <source>
        <dbReference type="EMBL" id="RYO70023.1"/>
    </source>
</evidence>
<comment type="catalytic activity">
    <reaction evidence="8">
        <text>L-seryl-[protein] + ATP = O-phospho-L-seryl-[protein] + ADP + H(+)</text>
        <dbReference type="Rhea" id="RHEA:17989"/>
        <dbReference type="Rhea" id="RHEA-COMP:9863"/>
        <dbReference type="Rhea" id="RHEA-COMP:11604"/>
        <dbReference type="ChEBI" id="CHEBI:15378"/>
        <dbReference type="ChEBI" id="CHEBI:29999"/>
        <dbReference type="ChEBI" id="CHEBI:30616"/>
        <dbReference type="ChEBI" id="CHEBI:83421"/>
        <dbReference type="ChEBI" id="CHEBI:456216"/>
        <dbReference type="EC" id="2.7.11.1"/>
    </reaction>
</comment>